<accession>A0AAF0UUB4</accession>
<dbReference type="CDD" id="cd14859">
    <property type="entry name" value="PMEI_like"/>
    <property type="match status" value="1"/>
</dbReference>
<evidence type="ECO:0000313" key="6">
    <source>
        <dbReference type="EMBL" id="WMV51251.1"/>
    </source>
</evidence>
<feature type="chain" id="PRO_5042293696" description="Pectinesterase inhibitor domain-containing protein" evidence="4">
    <location>
        <begin position="21"/>
        <end position="168"/>
    </location>
</feature>
<evidence type="ECO:0000313" key="7">
    <source>
        <dbReference type="Proteomes" id="UP001234989"/>
    </source>
</evidence>
<evidence type="ECO:0000256" key="3">
    <source>
        <dbReference type="ARBA" id="ARBA00038471"/>
    </source>
</evidence>
<comment type="similarity">
    <text evidence="3">Belongs to the PMEI family.</text>
</comment>
<dbReference type="EMBL" id="CP133621">
    <property type="protein sequence ID" value="WMV51251.1"/>
    <property type="molecule type" value="Genomic_DNA"/>
</dbReference>
<name>A0AAF0UUB4_SOLVR</name>
<keyword evidence="7" id="KW-1185">Reference proteome</keyword>
<organism evidence="6 7">
    <name type="scientific">Solanum verrucosum</name>
    <dbReference type="NCBI Taxonomy" id="315347"/>
    <lineage>
        <taxon>Eukaryota</taxon>
        <taxon>Viridiplantae</taxon>
        <taxon>Streptophyta</taxon>
        <taxon>Embryophyta</taxon>
        <taxon>Tracheophyta</taxon>
        <taxon>Spermatophyta</taxon>
        <taxon>Magnoliopsida</taxon>
        <taxon>eudicotyledons</taxon>
        <taxon>Gunneridae</taxon>
        <taxon>Pentapetalae</taxon>
        <taxon>asterids</taxon>
        <taxon>lamiids</taxon>
        <taxon>Solanales</taxon>
        <taxon>Solanaceae</taxon>
        <taxon>Solanoideae</taxon>
        <taxon>Solaneae</taxon>
        <taxon>Solanum</taxon>
    </lineage>
</organism>
<dbReference type="Pfam" id="PF04043">
    <property type="entry name" value="PMEI"/>
    <property type="match status" value="1"/>
</dbReference>
<feature type="domain" description="Pectinesterase inhibitor" evidence="5">
    <location>
        <begin position="18"/>
        <end position="164"/>
    </location>
</feature>
<dbReference type="InterPro" id="IPR052421">
    <property type="entry name" value="PCW_Enzyme_Inhibitor"/>
</dbReference>
<dbReference type="NCBIfam" id="TIGR01614">
    <property type="entry name" value="PME_inhib"/>
    <property type="match status" value="1"/>
</dbReference>
<dbReference type="InterPro" id="IPR035513">
    <property type="entry name" value="Invertase/methylesterase_inhib"/>
</dbReference>
<proteinExistence type="inferred from homology"/>
<reference evidence="6" key="1">
    <citation type="submission" date="2023-08" db="EMBL/GenBank/DDBJ databases">
        <title>A de novo genome assembly of Solanum verrucosum Schlechtendal, a Mexican diploid species geographically isolated from the other diploid A-genome species in potato relatives.</title>
        <authorList>
            <person name="Hosaka K."/>
        </authorList>
    </citation>
    <scope>NUCLEOTIDE SEQUENCE</scope>
    <source>
        <tissue evidence="6">Young leaves</tissue>
    </source>
</reference>
<evidence type="ECO:0000256" key="4">
    <source>
        <dbReference type="SAM" id="SignalP"/>
    </source>
</evidence>
<dbReference type="GO" id="GO:0004857">
    <property type="term" value="F:enzyme inhibitor activity"/>
    <property type="evidence" value="ECO:0007669"/>
    <property type="project" value="InterPro"/>
</dbReference>
<gene>
    <name evidence="6" type="ORF">MTR67_044636</name>
</gene>
<dbReference type="InterPro" id="IPR006501">
    <property type="entry name" value="Pectinesterase_inhib_dom"/>
</dbReference>
<keyword evidence="2" id="KW-1015">Disulfide bond</keyword>
<evidence type="ECO:0000256" key="2">
    <source>
        <dbReference type="ARBA" id="ARBA00023157"/>
    </source>
</evidence>
<keyword evidence="1 4" id="KW-0732">Signal</keyword>
<dbReference type="Gene3D" id="1.20.140.40">
    <property type="entry name" value="Invertase/pectin methylesterase inhibitor family protein"/>
    <property type="match status" value="1"/>
</dbReference>
<sequence length="168" mass="19128">MRTFIVIFFVSLFFVSHSSGDLIDNICKKTSDYKLCVDSLRVDPKSSSADKKGLAHIMLQLSLAKAGDIYNQTLVLLKKPMESILKQCIQICRDNYNLTVLGLIRSIKYLEENDLDMAKSDAGDAITSTVTCEESFTEWHPIRKDPLKKENDDFFHFIDMLLSLLNLL</sequence>
<dbReference type="SMART" id="SM00856">
    <property type="entry name" value="PMEI"/>
    <property type="match status" value="1"/>
</dbReference>
<dbReference type="AlphaFoldDB" id="A0AAF0UUB4"/>
<feature type="signal peptide" evidence="4">
    <location>
        <begin position="1"/>
        <end position="20"/>
    </location>
</feature>
<evidence type="ECO:0000259" key="5">
    <source>
        <dbReference type="SMART" id="SM00856"/>
    </source>
</evidence>
<dbReference type="Proteomes" id="UP001234989">
    <property type="component" value="Chromosome 10"/>
</dbReference>
<dbReference type="SUPFAM" id="SSF101148">
    <property type="entry name" value="Plant invertase/pectin methylesterase inhibitor"/>
    <property type="match status" value="1"/>
</dbReference>
<dbReference type="PANTHER" id="PTHR36710">
    <property type="entry name" value="PECTINESTERASE INHIBITOR-LIKE"/>
    <property type="match status" value="1"/>
</dbReference>
<dbReference type="PANTHER" id="PTHR36710:SF4">
    <property type="entry name" value="PLANT INVERTASE_PECTIN METHYLESTERASE INHIBITOR SUPERFAMILY PROTEIN"/>
    <property type="match status" value="1"/>
</dbReference>
<evidence type="ECO:0000256" key="1">
    <source>
        <dbReference type="ARBA" id="ARBA00022729"/>
    </source>
</evidence>
<protein>
    <recommendedName>
        <fullName evidence="5">Pectinesterase inhibitor domain-containing protein</fullName>
    </recommendedName>
</protein>